<dbReference type="OrthoDB" id="9805462at2"/>
<evidence type="ECO:0000256" key="1">
    <source>
        <dbReference type="ARBA" id="ARBA00022490"/>
    </source>
</evidence>
<dbReference type="NCBIfam" id="NF003843">
    <property type="entry name" value="PRK05422.1"/>
    <property type="match status" value="1"/>
</dbReference>
<comment type="subcellular location">
    <subcellularLocation>
        <location evidence="3">Cytoplasm</location>
    </subcellularLocation>
    <text evidence="3">The tmRNA-SmpB complex associates with stalled 70S ribosomes.</text>
</comment>
<dbReference type="GO" id="GO:0070930">
    <property type="term" value="P:trans-translation-dependent protein tagging"/>
    <property type="evidence" value="ECO:0007669"/>
    <property type="project" value="TreeGrafter"/>
</dbReference>
<comment type="similarity">
    <text evidence="3">Belongs to the SmpB family.</text>
</comment>
<evidence type="ECO:0000256" key="2">
    <source>
        <dbReference type="ARBA" id="ARBA00022884"/>
    </source>
</evidence>
<feature type="region of interest" description="Disordered" evidence="4">
    <location>
        <begin position="1"/>
        <end position="21"/>
    </location>
</feature>
<dbReference type="Gene3D" id="2.40.280.10">
    <property type="match status" value="1"/>
</dbReference>
<dbReference type="AlphaFoldDB" id="A0A4Q7UC72"/>
<dbReference type="PROSITE" id="PS01317">
    <property type="entry name" value="SSRP"/>
    <property type="match status" value="1"/>
</dbReference>
<comment type="function">
    <text evidence="3">Required for rescue of stalled ribosomes mediated by trans-translation. Binds to transfer-messenger RNA (tmRNA), required for stable association of tmRNA with ribosomes. tmRNA and SmpB together mimic tRNA shape, replacing the anticodon stem-loop with SmpB. tmRNA is encoded by the ssrA gene; the 2 termini fold to resemble tRNA(Ala) and it encodes a 'tag peptide', a short internal open reading frame. During trans-translation Ala-aminoacylated tmRNA acts like a tRNA, entering the A-site of stalled ribosomes, displacing the stalled mRNA. The ribosome then switches to translate the ORF on the tmRNA; the nascent peptide is terminated with the 'tag peptide' encoded by the tmRNA and targeted for degradation. The ribosome is freed to recommence translation, which seems to be the essential function of trans-translation.</text>
</comment>
<name>A0A4Q7UC72_9ACTN</name>
<dbReference type="HAMAP" id="MF_00023">
    <property type="entry name" value="SmpB"/>
    <property type="match status" value="1"/>
</dbReference>
<comment type="caution">
    <text evidence="5">The sequence shown here is derived from an EMBL/GenBank/DDBJ whole genome shotgun (WGS) entry which is preliminary data.</text>
</comment>
<dbReference type="GO" id="GO:0005829">
    <property type="term" value="C:cytosol"/>
    <property type="evidence" value="ECO:0007669"/>
    <property type="project" value="TreeGrafter"/>
</dbReference>
<dbReference type="InterPro" id="IPR020081">
    <property type="entry name" value="SsrA-bd_prot_CS"/>
</dbReference>
<dbReference type="SUPFAM" id="SSF74982">
    <property type="entry name" value="Small protein B (SmpB)"/>
    <property type="match status" value="1"/>
</dbReference>
<evidence type="ECO:0000256" key="4">
    <source>
        <dbReference type="SAM" id="MobiDB-lite"/>
    </source>
</evidence>
<keyword evidence="6" id="KW-1185">Reference proteome</keyword>
<dbReference type="GO" id="GO:0070929">
    <property type="term" value="P:trans-translation"/>
    <property type="evidence" value="ECO:0007669"/>
    <property type="project" value="UniProtKB-UniRule"/>
</dbReference>
<evidence type="ECO:0000256" key="3">
    <source>
        <dbReference type="HAMAP-Rule" id="MF_00023"/>
    </source>
</evidence>
<evidence type="ECO:0000313" key="5">
    <source>
        <dbReference type="EMBL" id="RZT78777.1"/>
    </source>
</evidence>
<accession>A0A4Q7UC72</accession>
<dbReference type="CDD" id="cd09294">
    <property type="entry name" value="SmpB"/>
    <property type="match status" value="1"/>
</dbReference>
<dbReference type="NCBIfam" id="TIGR00086">
    <property type="entry name" value="smpB"/>
    <property type="match status" value="1"/>
</dbReference>
<dbReference type="PANTHER" id="PTHR30308:SF2">
    <property type="entry name" value="SSRA-BINDING PROTEIN"/>
    <property type="match status" value="1"/>
</dbReference>
<dbReference type="RefSeq" id="WP_130401235.1">
    <property type="nucleotide sequence ID" value="NZ_SHKK01000001.1"/>
</dbReference>
<dbReference type="InterPro" id="IPR000037">
    <property type="entry name" value="SsrA-bd_prot"/>
</dbReference>
<keyword evidence="1 3" id="KW-0963">Cytoplasm</keyword>
<sequence>MSSRGDSVYRRGVTPSKQPARRLIASNKKARHEYEVLRTYEAGIVLVGTEVKSLREGRASLVDAFAHERDGEIVLYGLHIAEYAYGTWTNHAPRRNRKLLLHRAEIDRILDKVREGGVTLVPLSMYFENGYAKVELALAKGKRSYDKRQTLAERDANREIARELGRHLKGHPRRP</sequence>
<organism evidence="5 6">
    <name type="scientific">Micromonospora violae</name>
    <dbReference type="NCBI Taxonomy" id="1278207"/>
    <lineage>
        <taxon>Bacteria</taxon>
        <taxon>Bacillati</taxon>
        <taxon>Actinomycetota</taxon>
        <taxon>Actinomycetes</taxon>
        <taxon>Micromonosporales</taxon>
        <taxon>Micromonosporaceae</taxon>
        <taxon>Micromonospora</taxon>
    </lineage>
</organism>
<reference evidence="5 6" key="1">
    <citation type="submission" date="2019-02" db="EMBL/GenBank/DDBJ databases">
        <title>Sequencing the genomes of 1000 actinobacteria strains.</title>
        <authorList>
            <person name="Klenk H.-P."/>
        </authorList>
    </citation>
    <scope>NUCLEOTIDE SEQUENCE [LARGE SCALE GENOMIC DNA]</scope>
    <source>
        <strain evidence="5 6">DSM 45888</strain>
    </source>
</reference>
<gene>
    <name evidence="3" type="primary">smpB</name>
    <name evidence="5" type="ORF">EV382_1970</name>
</gene>
<evidence type="ECO:0000313" key="6">
    <source>
        <dbReference type="Proteomes" id="UP000293781"/>
    </source>
</evidence>
<dbReference type="EMBL" id="SHKK01000001">
    <property type="protein sequence ID" value="RZT78777.1"/>
    <property type="molecule type" value="Genomic_DNA"/>
</dbReference>
<dbReference type="Pfam" id="PF01668">
    <property type="entry name" value="SmpB"/>
    <property type="match status" value="1"/>
</dbReference>
<dbReference type="PANTHER" id="PTHR30308">
    <property type="entry name" value="TMRNA-BINDING COMPONENT OF TRANS-TRANSLATION TAGGING COMPLEX"/>
    <property type="match status" value="1"/>
</dbReference>
<proteinExistence type="inferred from homology"/>
<dbReference type="Proteomes" id="UP000293781">
    <property type="component" value="Unassembled WGS sequence"/>
</dbReference>
<keyword evidence="2 3" id="KW-0694">RNA-binding</keyword>
<dbReference type="GO" id="GO:0003723">
    <property type="term" value="F:RNA binding"/>
    <property type="evidence" value="ECO:0007669"/>
    <property type="project" value="UniProtKB-UniRule"/>
</dbReference>
<protein>
    <recommendedName>
        <fullName evidence="3">SsrA-binding protein</fullName>
    </recommendedName>
    <alternativeName>
        <fullName evidence="3">Small protein B</fullName>
    </alternativeName>
</protein>
<dbReference type="InterPro" id="IPR023620">
    <property type="entry name" value="SmpB"/>
</dbReference>